<dbReference type="EMBL" id="VSSQ01000241">
    <property type="protein sequence ID" value="MPL87564.1"/>
    <property type="molecule type" value="Genomic_DNA"/>
</dbReference>
<gene>
    <name evidence="1" type="ORF">SDC9_33565</name>
</gene>
<accession>A0A644V8A1</accession>
<sequence length="51" mass="5992">MQNYKKTEPQKKSYTYKPQYGLVIICADEAEQIKLFNQLKSQNLKLKVVTV</sequence>
<comment type="caution">
    <text evidence="1">The sequence shown here is derived from an EMBL/GenBank/DDBJ whole genome shotgun (WGS) entry which is preliminary data.</text>
</comment>
<proteinExistence type="predicted"/>
<reference evidence="1" key="1">
    <citation type="submission" date="2019-08" db="EMBL/GenBank/DDBJ databases">
        <authorList>
            <person name="Kucharzyk K."/>
            <person name="Murdoch R.W."/>
            <person name="Higgins S."/>
            <person name="Loffler F."/>
        </authorList>
    </citation>
    <scope>NUCLEOTIDE SEQUENCE</scope>
</reference>
<organism evidence="1">
    <name type="scientific">bioreactor metagenome</name>
    <dbReference type="NCBI Taxonomy" id="1076179"/>
    <lineage>
        <taxon>unclassified sequences</taxon>
        <taxon>metagenomes</taxon>
        <taxon>ecological metagenomes</taxon>
    </lineage>
</organism>
<dbReference type="AlphaFoldDB" id="A0A644V8A1"/>
<protein>
    <submittedName>
        <fullName evidence="1">Uncharacterized protein</fullName>
    </submittedName>
</protein>
<evidence type="ECO:0000313" key="1">
    <source>
        <dbReference type="EMBL" id="MPL87564.1"/>
    </source>
</evidence>
<name>A0A644V8A1_9ZZZZ</name>